<dbReference type="InterPro" id="IPR029063">
    <property type="entry name" value="SAM-dependent_MTases_sf"/>
</dbReference>
<keyword evidence="1" id="KW-0808">Transferase</keyword>
<name>A0A844QIR3_9HYPH</name>
<dbReference type="GO" id="GO:0008168">
    <property type="term" value="F:methyltransferase activity"/>
    <property type="evidence" value="ECO:0007669"/>
    <property type="project" value="UniProtKB-KW"/>
</dbReference>
<proteinExistence type="predicted"/>
<accession>A0A844QIR3</accession>
<gene>
    <name evidence="1" type="ORF">GN330_21310</name>
</gene>
<dbReference type="AlphaFoldDB" id="A0A844QIR3"/>
<dbReference type="SUPFAM" id="SSF53335">
    <property type="entry name" value="S-adenosyl-L-methionine-dependent methyltransferases"/>
    <property type="match status" value="1"/>
</dbReference>
<evidence type="ECO:0000313" key="1">
    <source>
        <dbReference type="EMBL" id="MVA99796.1"/>
    </source>
</evidence>
<dbReference type="Proteomes" id="UP000463224">
    <property type="component" value="Unassembled WGS sequence"/>
</dbReference>
<dbReference type="Pfam" id="PF06325">
    <property type="entry name" value="PrmA"/>
    <property type="match status" value="1"/>
</dbReference>
<organism evidence="1 2">
    <name type="scientific">Nitratireductor arenosus</name>
    <dbReference type="NCBI Taxonomy" id="2682096"/>
    <lineage>
        <taxon>Bacteria</taxon>
        <taxon>Pseudomonadati</taxon>
        <taxon>Pseudomonadota</taxon>
        <taxon>Alphaproteobacteria</taxon>
        <taxon>Hyphomicrobiales</taxon>
        <taxon>Phyllobacteriaceae</taxon>
        <taxon>Nitratireductor</taxon>
    </lineage>
</organism>
<dbReference type="GO" id="GO:0032259">
    <property type="term" value="P:methylation"/>
    <property type="evidence" value="ECO:0007669"/>
    <property type="project" value="UniProtKB-KW"/>
</dbReference>
<comment type="caution">
    <text evidence="1">The sequence shown here is derived from an EMBL/GenBank/DDBJ whole genome shotgun (WGS) entry which is preliminary data.</text>
</comment>
<dbReference type="Gene3D" id="3.40.50.150">
    <property type="entry name" value="Vaccinia Virus protein VP39"/>
    <property type="match status" value="1"/>
</dbReference>
<keyword evidence="2" id="KW-1185">Reference proteome</keyword>
<dbReference type="EMBL" id="WPHG01000008">
    <property type="protein sequence ID" value="MVA99796.1"/>
    <property type="molecule type" value="Genomic_DNA"/>
</dbReference>
<reference evidence="1 2" key="1">
    <citation type="submission" date="2019-12" db="EMBL/GenBank/DDBJ databases">
        <title>Nitratireductor arenosus sp. nov., Isolated from sea sand, Jeju island, South Korea.</title>
        <authorList>
            <person name="Kim W."/>
        </authorList>
    </citation>
    <scope>NUCLEOTIDE SEQUENCE [LARGE SCALE GENOMIC DNA]</scope>
    <source>
        <strain evidence="1 2">CAU 1489</strain>
    </source>
</reference>
<protein>
    <submittedName>
        <fullName evidence="1">Class I SAM-dependent methyltransferase</fullName>
    </submittedName>
</protein>
<evidence type="ECO:0000313" key="2">
    <source>
        <dbReference type="Proteomes" id="UP000463224"/>
    </source>
</evidence>
<dbReference type="CDD" id="cd02440">
    <property type="entry name" value="AdoMet_MTases"/>
    <property type="match status" value="1"/>
</dbReference>
<keyword evidence="1" id="KW-0489">Methyltransferase</keyword>
<sequence>MHGFLRHPGSYRDPRGHIYVAGSDIFRTVSNDVWPEFQTIRPVLARFVDEGRLVAFEEVDDAPDDRGHTLRHPHLPFISYPYEWPFEALKSAALFHLDLQIDALKHDVTLSDASAYNVQFIGAQPIFIDHLSFRPYTEGEYWTGHRQFCEQFLNPLLLRSCRGVAHNEWYRGSLEGIPTSALNRLLSLRHKSTWNVLTHVVLQDRLQSRTQKDATTADRVRSKKLAKRSYLAILGQMRAWIARLSPADRDTTTWASYAENNTYDDEEKAQKRQFVRNAVARYSVGTVIDLGCNTGDYSRSALDGGAKRAIGFDYDQQALDRAFLNAAKNGTPFTPLFLDAANPVPDQGWRQLERSGFASRAQADFVLALAFEHHLAIARNIPLSEVVDWLVSIAPFGVIEFVHKDDPTIQKMLELREDIFGEYSEDTFRAELLRRAEIVETQTVSRSGRTLYLFQRH</sequence>